<proteinExistence type="predicted"/>
<dbReference type="GO" id="GO:0016787">
    <property type="term" value="F:hydrolase activity"/>
    <property type="evidence" value="ECO:0007669"/>
    <property type="project" value="UniProtKB-KW"/>
</dbReference>
<dbReference type="SMART" id="SM00797">
    <property type="entry name" value="AHS2"/>
    <property type="match status" value="1"/>
</dbReference>
<accession>A0A3M9MT57</accession>
<keyword evidence="1" id="KW-0547">Nucleotide-binding</keyword>
<dbReference type="GO" id="GO:0016740">
    <property type="term" value="F:transferase activity"/>
    <property type="evidence" value="ECO:0007669"/>
    <property type="project" value="UniProtKB-KW"/>
</dbReference>
<dbReference type="InterPro" id="IPR003778">
    <property type="entry name" value="CT_A_B"/>
</dbReference>
<dbReference type="RefSeq" id="WP_123126536.1">
    <property type="nucleotide sequence ID" value="NZ_RJJD01000004.1"/>
</dbReference>
<evidence type="ECO:0000256" key="1">
    <source>
        <dbReference type="ARBA" id="ARBA00022741"/>
    </source>
</evidence>
<dbReference type="Gene3D" id="2.40.100.10">
    <property type="entry name" value="Cyclophilin-like"/>
    <property type="match status" value="1"/>
</dbReference>
<gene>
    <name evidence="5" type="ORF">EFB08_08565</name>
</gene>
<feature type="domain" description="Carboxyltransferase" evidence="4">
    <location>
        <begin position="24"/>
        <end position="319"/>
    </location>
</feature>
<name>A0A3M9MT57_9BACT</name>
<sequence>MCISVEKPGLLSLVQDLGRFGYQKQGMVVSGAMDAFAFRLANLLVGNPENAPALELNLFGPSLRFQEDTLFALAGANLSPTLNGKPVPLHRPIFVRKGALLEFGSPVQGARTYLAVAGGVVVPLVMGSAATYARAGLGGWQGRALQKGDVLPVHSLSSEQLLYWQQKCAPQESFVAANWSVSPDLLPRYEEHPTVRVIPGPEYGLFSEKAQEAFWQSDFLVTSASDRMGYRLEVLALQLRQPGELLSSAVTFGTVQVPANGNPIILMAEHQTTGGYPRIGQVISADLPVLAQVRPGKAIRFRQVSLAQAQELYYQQQKTLEHLTRVLYLQAKR</sequence>
<evidence type="ECO:0000259" key="4">
    <source>
        <dbReference type="SMART" id="SM00797"/>
    </source>
</evidence>
<dbReference type="OrthoDB" id="9782422at2"/>
<keyword evidence="2" id="KW-0378">Hydrolase</keyword>
<dbReference type="Pfam" id="PF02626">
    <property type="entry name" value="CT_A_B"/>
    <property type="match status" value="1"/>
</dbReference>
<keyword evidence="6" id="KW-1185">Reference proteome</keyword>
<evidence type="ECO:0000313" key="6">
    <source>
        <dbReference type="Proteomes" id="UP000272117"/>
    </source>
</evidence>
<dbReference type="NCBIfam" id="TIGR00724">
    <property type="entry name" value="urea_amlyse_rel"/>
    <property type="match status" value="1"/>
</dbReference>
<evidence type="ECO:0000256" key="3">
    <source>
        <dbReference type="ARBA" id="ARBA00022840"/>
    </source>
</evidence>
<organism evidence="5 6">
    <name type="scientific">Rufibacter latericius</name>
    <dbReference type="NCBI Taxonomy" id="2487040"/>
    <lineage>
        <taxon>Bacteria</taxon>
        <taxon>Pseudomonadati</taxon>
        <taxon>Bacteroidota</taxon>
        <taxon>Cytophagia</taxon>
        <taxon>Cytophagales</taxon>
        <taxon>Hymenobacteraceae</taxon>
        <taxon>Rufibacter</taxon>
    </lineage>
</organism>
<comment type="caution">
    <text evidence="5">The sequence shown here is derived from an EMBL/GenBank/DDBJ whole genome shotgun (WGS) entry which is preliminary data.</text>
</comment>
<dbReference type="PANTHER" id="PTHR43309:SF3">
    <property type="entry name" value="5-OXOPROLINASE SUBUNIT C"/>
    <property type="match status" value="1"/>
</dbReference>
<dbReference type="InterPro" id="IPR029000">
    <property type="entry name" value="Cyclophilin-like_dom_sf"/>
</dbReference>
<keyword evidence="3" id="KW-0067">ATP-binding</keyword>
<evidence type="ECO:0000256" key="2">
    <source>
        <dbReference type="ARBA" id="ARBA00022801"/>
    </source>
</evidence>
<dbReference type="PANTHER" id="PTHR43309">
    <property type="entry name" value="5-OXOPROLINASE SUBUNIT C"/>
    <property type="match status" value="1"/>
</dbReference>
<dbReference type="InterPro" id="IPR052708">
    <property type="entry name" value="PxpC"/>
</dbReference>
<dbReference type="SUPFAM" id="SSF50891">
    <property type="entry name" value="Cyclophilin-like"/>
    <property type="match status" value="1"/>
</dbReference>
<keyword evidence="5" id="KW-0808">Transferase</keyword>
<dbReference type="GO" id="GO:0005524">
    <property type="term" value="F:ATP binding"/>
    <property type="evidence" value="ECO:0007669"/>
    <property type="project" value="UniProtKB-KW"/>
</dbReference>
<reference evidence="5 6" key="1">
    <citation type="submission" date="2018-11" db="EMBL/GenBank/DDBJ databases">
        <title>Rufibacter latericius sp. nov., isolated from water in Baiyang Lake.</title>
        <authorList>
            <person name="Yang Y."/>
        </authorList>
    </citation>
    <scope>NUCLEOTIDE SEQUENCE [LARGE SCALE GENOMIC DNA]</scope>
    <source>
        <strain evidence="5 6">R-22-1c-1</strain>
    </source>
</reference>
<protein>
    <submittedName>
        <fullName evidence="5">Biotin-dependent carboxyltransferase</fullName>
    </submittedName>
</protein>
<evidence type="ECO:0000313" key="5">
    <source>
        <dbReference type="EMBL" id="RNI28679.1"/>
    </source>
</evidence>
<dbReference type="AlphaFoldDB" id="A0A3M9MT57"/>
<dbReference type="EMBL" id="RJJD01000004">
    <property type="protein sequence ID" value="RNI28679.1"/>
    <property type="molecule type" value="Genomic_DNA"/>
</dbReference>
<dbReference type="Proteomes" id="UP000272117">
    <property type="component" value="Unassembled WGS sequence"/>
</dbReference>